<comment type="caution">
    <text evidence="1">The sequence shown here is derived from an EMBL/GenBank/DDBJ whole genome shotgun (WGS) entry which is preliminary data.</text>
</comment>
<evidence type="ECO:0000313" key="1">
    <source>
        <dbReference type="EMBL" id="KAJ8966794.1"/>
    </source>
</evidence>
<dbReference type="InterPro" id="IPR022048">
    <property type="entry name" value="Envelope_fusion-like"/>
</dbReference>
<organism evidence="1 2">
    <name type="scientific">Rhamnusium bicolor</name>
    <dbReference type="NCBI Taxonomy" id="1586634"/>
    <lineage>
        <taxon>Eukaryota</taxon>
        <taxon>Metazoa</taxon>
        <taxon>Ecdysozoa</taxon>
        <taxon>Arthropoda</taxon>
        <taxon>Hexapoda</taxon>
        <taxon>Insecta</taxon>
        <taxon>Pterygota</taxon>
        <taxon>Neoptera</taxon>
        <taxon>Endopterygota</taxon>
        <taxon>Coleoptera</taxon>
        <taxon>Polyphaga</taxon>
        <taxon>Cucujiformia</taxon>
        <taxon>Chrysomeloidea</taxon>
        <taxon>Cerambycidae</taxon>
        <taxon>Lepturinae</taxon>
        <taxon>Rhagiini</taxon>
        <taxon>Rhamnusium</taxon>
    </lineage>
</organism>
<evidence type="ECO:0000313" key="2">
    <source>
        <dbReference type="Proteomes" id="UP001162156"/>
    </source>
</evidence>
<name>A0AAV8ZNK8_9CUCU</name>
<keyword evidence="2" id="KW-1185">Reference proteome</keyword>
<evidence type="ECO:0008006" key="3">
    <source>
        <dbReference type="Google" id="ProtNLM"/>
    </source>
</evidence>
<accession>A0AAV8ZNK8</accession>
<protein>
    <recommendedName>
        <fullName evidence="3">Envelope protein</fullName>
    </recommendedName>
</protein>
<dbReference type="AlphaFoldDB" id="A0AAV8ZNK8"/>
<proteinExistence type="predicted"/>
<sequence length="264" mass="30437">MSKLKQEIEEHFSLLTLVVNEIESECSNLIQTILYAKQNSLHPFIITPQQLIIELIKTLPHLKNSISYPLPLVQNNAYKYFNLISIKYYLSSERIVFVISIPLVSQENYFLIPLPVKNSNQNAHVFILPSINYLVLSENRNMYSTFKDLTHCKPLESNKLICENNEPIFLSNSRQICEIMLLTNPKEIPKNCDVRITNSINEIWHKLSNNSSWIYITPKEIDVTLSCNNYPLTNFLLNNVGIITLKENCKLYTSSIIISSDPTV</sequence>
<reference evidence="1" key="1">
    <citation type="journal article" date="2023" name="Insect Mol. Biol.">
        <title>Genome sequencing provides insights into the evolution of gene families encoding plant cell wall-degrading enzymes in longhorned beetles.</title>
        <authorList>
            <person name="Shin N.R."/>
            <person name="Okamura Y."/>
            <person name="Kirsch R."/>
            <person name="Pauchet Y."/>
        </authorList>
    </citation>
    <scope>NUCLEOTIDE SEQUENCE</scope>
    <source>
        <strain evidence="1">RBIC_L_NR</strain>
    </source>
</reference>
<gene>
    <name evidence="1" type="ORF">NQ314_003290</name>
</gene>
<dbReference type="Proteomes" id="UP001162156">
    <property type="component" value="Unassembled WGS sequence"/>
</dbReference>
<dbReference type="EMBL" id="JANEYF010000937">
    <property type="protein sequence ID" value="KAJ8966794.1"/>
    <property type="molecule type" value="Genomic_DNA"/>
</dbReference>
<dbReference type="Pfam" id="PF12259">
    <property type="entry name" value="Baculo_F"/>
    <property type="match status" value="1"/>
</dbReference>